<dbReference type="Proteomes" id="UP000271291">
    <property type="component" value="Chromosome"/>
</dbReference>
<keyword evidence="5" id="KW-1185">Reference proteome</keyword>
<dbReference type="AlphaFoldDB" id="A0A3Q9KT56"/>
<dbReference type="KEGG" id="sgd:ELQ87_05670"/>
<dbReference type="InterPro" id="IPR026337">
    <property type="entry name" value="AKG_HExxH"/>
</dbReference>
<reference evidence="3 5" key="1">
    <citation type="submission" date="2018-04" db="EMBL/GenBank/DDBJ databases">
        <title>Complete genome sequences of Streptomyces griseoviridis K61 and characterization of antagonistic properties of biological control agents.</title>
        <authorList>
            <person name="Mariita R.M."/>
            <person name="Sello J.K."/>
        </authorList>
    </citation>
    <scope>NUCLEOTIDE SEQUENCE [LARGE SCALE GENOMIC DNA]</scope>
    <source>
        <strain evidence="3 5">K61</strain>
    </source>
</reference>
<evidence type="ECO:0000313" key="3">
    <source>
        <dbReference type="EMBL" id="QCN89313.1"/>
    </source>
</evidence>
<reference evidence="2 4" key="2">
    <citation type="submission" date="2018-12" db="EMBL/GenBank/DDBJ databases">
        <title>Streptomyces griseoviridis F1-27 complete genome.</title>
        <authorList>
            <person name="Mariita R.M."/>
            <person name="Sello J.K."/>
        </authorList>
    </citation>
    <scope>NUCLEOTIDE SEQUENCE [LARGE SCALE GENOMIC DNA]</scope>
    <source>
        <strain evidence="2 4">F1-27</strain>
    </source>
</reference>
<dbReference type="RefSeq" id="WP_127176744.1">
    <property type="nucleotide sequence ID" value="NZ_CP029078.1"/>
</dbReference>
<name>A0A3Q9KT56_STRGD</name>
<dbReference type="Proteomes" id="UP000501753">
    <property type="component" value="Chromosome"/>
</dbReference>
<dbReference type="EMBL" id="CP034687">
    <property type="protein sequence ID" value="AZS83835.1"/>
    <property type="molecule type" value="Genomic_DNA"/>
</dbReference>
<dbReference type="EMBL" id="CP029078">
    <property type="protein sequence ID" value="QCN89313.1"/>
    <property type="molecule type" value="Genomic_DNA"/>
</dbReference>
<organism evidence="2 4">
    <name type="scientific">Streptomyces griseoviridis</name>
    <dbReference type="NCBI Taxonomy" id="45398"/>
    <lineage>
        <taxon>Bacteria</taxon>
        <taxon>Bacillati</taxon>
        <taxon>Actinomycetota</taxon>
        <taxon>Actinomycetes</taxon>
        <taxon>Kitasatosporales</taxon>
        <taxon>Streptomycetaceae</taxon>
        <taxon>Streptomyces</taxon>
    </lineage>
</organism>
<protein>
    <submittedName>
        <fullName evidence="2">HEXXH motif domain-containing protein</fullName>
    </submittedName>
</protein>
<proteinExistence type="predicted"/>
<dbReference type="OrthoDB" id="796761at2"/>
<evidence type="ECO:0000313" key="4">
    <source>
        <dbReference type="Proteomes" id="UP000271291"/>
    </source>
</evidence>
<feature type="region of interest" description="Disordered" evidence="1">
    <location>
        <begin position="476"/>
        <end position="504"/>
    </location>
</feature>
<dbReference type="NCBIfam" id="TIGR04267">
    <property type="entry name" value="mod_HExxH"/>
    <property type="match status" value="1"/>
</dbReference>
<sequence>MTEPHADTRTVLGRHRTPASDLDDLAAGRVTPGAARRIWAVERSRRLLMLRAVTDLARRRVPAGPLPPDSAMDLLLRVDRVRPDIVAELLEHPGTGVWAVRTLERLNSAERLPAPVPPLWAEVGYLHCLAAAGALRSGIGGTIRLPVHDTLVTLPTLGRVRLPRTPPPGPPALVTLRVPAPGTGPALLLTGDRPLALPADLRRPRGPWEPLHRIAWSPRPQDPPFTLEDADPYRGFRAGPTATAAPALTGPETRGWHLLLRAAGDLLHTRHPRAAGMLAETLRVLVPLPTAPRFRTASASYNEAVGSALLSLPRTAQDLAVTLVHEARHSVLNGLLHQLALIEGEEPLLYAPWRGDPRPLSGLLHGAYAFAGVADFWRVERHALRERAAELAHFEFAVWRTAVSETLAVLLTAPGLTDVGRLFVTRLTAEAATWDQEPVPARPAALARAELADLRAVWRVRHLRPDPALADALAAARRGGADPRTAPTVRSLTRPDPGAVVPDPRGELRRLLLADPDALDRQARAAGSAVGPGAPVAADLLLLRGAAAEAVDAYRTLLAEHPEAVSAWAGLGLALRETGVRTASAALLERPEVVRALHARTAPGGDPVETADWVGRTPRAPEQV</sequence>
<gene>
    <name evidence="3" type="ORF">DDJ31_33685</name>
    <name evidence="2" type="ORF">ELQ87_05670</name>
</gene>
<evidence type="ECO:0000256" key="1">
    <source>
        <dbReference type="SAM" id="MobiDB-lite"/>
    </source>
</evidence>
<evidence type="ECO:0000313" key="2">
    <source>
        <dbReference type="EMBL" id="AZS83835.1"/>
    </source>
</evidence>
<evidence type="ECO:0000313" key="5">
    <source>
        <dbReference type="Proteomes" id="UP000501753"/>
    </source>
</evidence>
<accession>A0A3Q9KT56</accession>